<dbReference type="InterPro" id="IPR009057">
    <property type="entry name" value="Homeodomain-like_sf"/>
</dbReference>
<dbReference type="SUPFAM" id="SSF46689">
    <property type="entry name" value="Homeodomain-like"/>
    <property type="match status" value="1"/>
</dbReference>
<dbReference type="Gene3D" id="1.10.10.60">
    <property type="entry name" value="Homeodomain-like"/>
    <property type="match status" value="1"/>
</dbReference>
<accession>A0A9P8LXD0</accession>
<keyword evidence="2" id="KW-1185">Reference proteome</keyword>
<sequence>MRNHKWEASEKATLMYAVQAHGLQWRDIQGAYFPALSQAQVKFKYYYLKRQQDNKPNRCDDMRGFVVDGAAEKRQPCRKGALLSELLRIMGAE</sequence>
<gene>
    <name evidence="1" type="ORF">SS50377_21533</name>
</gene>
<evidence type="ECO:0000313" key="2">
    <source>
        <dbReference type="Proteomes" id="UP000018208"/>
    </source>
</evidence>
<reference evidence="1 2" key="1">
    <citation type="journal article" date="2014" name="PLoS Genet.">
        <title>The Genome of Spironucleus salmonicida Highlights a Fish Pathogen Adapted to Fluctuating Environments.</title>
        <authorList>
            <person name="Xu F."/>
            <person name="Jerlstrom-Hultqvist J."/>
            <person name="Einarsson E."/>
            <person name="Astvaldsson A."/>
            <person name="Svard S.G."/>
            <person name="Andersson J.O."/>
        </authorList>
    </citation>
    <scope>NUCLEOTIDE SEQUENCE [LARGE SCALE GENOMIC DNA]</scope>
    <source>
        <strain evidence="1 2">ATCC 50377</strain>
    </source>
</reference>
<dbReference type="AlphaFoldDB" id="A0A9P8LXD0"/>
<evidence type="ECO:0008006" key="3">
    <source>
        <dbReference type="Google" id="ProtNLM"/>
    </source>
</evidence>
<evidence type="ECO:0000313" key="1">
    <source>
        <dbReference type="EMBL" id="KAH0575996.1"/>
    </source>
</evidence>
<dbReference type="Proteomes" id="UP000018208">
    <property type="component" value="Unassembled WGS sequence"/>
</dbReference>
<dbReference type="RefSeq" id="XP_067766769.1">
    <property type="nucleotide sequence ID" value="XM_067905452.1"/>
</dbReference>
<proteinExistence type="predicted"/>
<organism evidence="1 2">
    <name type="scientific">Spironucleus salmonicida</name>
    <dbReference type="NCBI Taxonomy" id="348837"/>
    <lineage>
        <taxon>Eukaryota</taxon>
        <taxon>Metamonada</taxon>
        <taxon>Diplomonadida</taxon>
        <taxon>Hexamitidae</taxon>
        <taxon>Hexamitinae</taxon>
        <taxon>Spironucleus</taxon>
    </lineage>
</organism>
<protein>
    <recommendedName>
        <fullName evidence="3">Myb-like DNA-binding domain-containing protein</fullName>
    </recommendedName>
</protein>
<name>A0A9P8LXD0_9EUKA</name>
<dbReference type="EMBL" id="AUWU02000002">
    <property type="protein sequence ID" value="KAH0575996.1"/>
    <property type="molecule type" value="Genomic_DNA"/>
</dbReference>
<comment type="caution">
    <text evidence="1">The sequence shown here is derived from an EMBL/GenBank/DDBJ whole genome shotgun (WGS) entry which is preliminary data.</text>
</comment>
<dbReference type="GeneID" id="94295556"/>
<dbReference type="KEGG" id="ssao:94295556"/>